<dbReference type="Gene3D" id="3.40.50.300">
    <property type="entry name" value="P-loop containing nucleotide triphosphate hydrolases"/>
    <property type="match status" value="1"/>
</dbReference>
<organism evidence="7 8">
    <name type="scientific">Persicobacter psychrovividus</name>
    <dbReference type="NCBI Taxonomy" id="387638"/>
    <lineage>
        <taxon>Bacteria</taxon>
        <taxon>Pseudomonadati</taxon>
        <taxon>Bacteroidota</taxon>
        <taxon>Cytophagia</taxon>
        <taxon>Cytophagales</taxon>
        <taxon>Persicobacteraceae</taxon>
        <taxon>Persicobacter</taxon>
    </lineage>
</organism>
<dbReference type="CDD" id="cd03230">
    <property type="entry name" value="ABC_DR_subfamily_A"/>
    <property type="match status" value="1"/>
</dbReference>
<dbReference type="SUPFAM" id="SSF52540">
    <property type="entry name" value="P-loop containing nucleoside triphosphate hydrolases"/>
    <property type="match status" value="1"/>
</dbReference>
<dbReference type="SMART" id="SM00382">
    <property type="entry name" value="AAA"/>
    <property type="match status" value="1"/>
</dbReference>
<proteinExistence type="inferred from homology"/>
<reference evidence="7 8" key="1">
    <citation type="submission" date="2021-12" db="EMBL/GenBank/DDBJ databases">
        <title>Genome sequencing of bacteria with rrn-lacking chromosome and rrn-plasmid.</title>
        <authorList>
            <person name="Anda M."/>
            <person name="Iwasaki W."/>
        </authorList>
    </citation>
    <scope>NUCLEOTIDE SEQUENCE [LARGE SCALE GENOMIC DNA]</scope>
    <source>
        <strain evidence="7 8">NBRC 101262</strain>
        <plasmid evidence="7 8">pPP1</plasmid>
    </source>
</reference>
<name>A0ABN6LDE0_9BACT</name>
<sequence>MIDCINLTKQYDGLTAVDAVTFSVKEGELFGLIGPDGAGKSTIFRMLTTLVLPDGGAATVQGFDIVADYKKIRHQVGYMPAKFSLYQDLTVQENLDFFATIFNTTIEENYDLIHDIYIQIAPFKARRAGDLSGGMKQKLALCCALIHQPKVLFLDEPTTGVDAVSRQEFWQMLQRLKAQGMTILVSTPYMDEANLCERIALMQTGKMMSIDTPDGIVSQYQGDLFAVQSNAMSRLLRDLRAYEYVKNCFAFGDFHHFNFSNIGEGQVPLLLNYLNGLGHEALICEKIRPTIEDCFIQLMQ</sequence>
<keyword evidence="2" id="KW-0813">Transport</keyword>
<accession>A0ABN6LDE0</accession>
<comment type="similarity">
    <text evidence="1">Belongs to the ABC transporter superfamily.</text>
</comment>
<protein>
    <recommendedName>
        <fullName evidence="6">ABC transporter domain-containing protein</fullName>
    </recommendedName>
</protein>
<dbReference type="Proteomes" id="UP001354989">
    <property type="component" value="Plasmid pPP1"/>
</dbReference>
<dbReference type="PROSITE" id="PS50893">
    <property type="entry name" value="ABC_TRANSPORTER_2"/>
    <property type="match status" value="1"/>
</dbReference>
<keyword evidence="3" id="KW-0536">Nodulation</keyword>
<dbReference type="InterPro" id="IPR050763">
    <property type="entry name" value="ABC_transporter_ATP-binding"/>
</dbReference>
<evidence type="ECO:0000256" key="2">
    <source>
        <dbReference type="ARBA" id="ARBA00022448"/>
    </source>
</evidence>
<dbReference type="Pfam" id="PF00005">
    <property type="entry name" value="ABC_tran"/>
    <property type="match status" value="1"/>
</dbReference>
<dbReference type="PROSITE" id="PS00211">
    <property type="entry name" value="ABC_TRANSPORTER_1"/>
    <property type="match status" value="1"/>
</dbReference>
<dbReference type="PANTHER" id="PTHR42711:SF5">
    <property type="entry name" value="ABC TRANSPORTER ATP-BINDING PROTEIN NATA"/>
    <property type="match status" value="1"/>
</dbReference>
<keyword evidence="7" id="KW-0614">Plasmid</keyword>
<geneLocation type="plasmid" evidence="7 8">
    <name>pPP1</name>
</geneLocation>
<evidence type="ECO:0000256" key="4">
    <source>
        <dbReference type="ARBA" id="ARBA00022741"/>
    </source>
</evidence>
<dbReference type="InterPro" id="IPR003439">
    <property type="entry name" value="ABC_transporter-like_ATP-bd"/>
</dbReference>
<dbReference type="InterPro" id="IPR027417">
    <property type="entry name" value="P-loop_NTPase"/>
</dbReference>
<keyword evidence="8" id="KW-1185">Reference proteome</keyword>
<dbReference type="PANTHER" id="PTHR42711">
    <property type="entry name" value="ABC TRANSPORTER ATP-BINDING PROTEIN"/>
    <property type="match status" value="1"/>
</dbReference>
<evidence type="ECO:0000259" key="6">
    <source>
        <dbReference type="PROSITE" id="PS50893"/>
    </source>
</evidence>
<keyword evidence="4" id="KW-0547">Nucleotide-binding</keyword>
<dbReference type="RefSeq" id="WP_338398306.1">
    <property type="nucleotide sequence ID" value="NZ_AP025293.1"/>
</dbReference>
<dbReference type="InterPro" id="IPR017871">
    <property type="entry name" value="ABC_transporter-like_CS"/>
</dbReference>
<evidence type="ECO:0000313" key="7">
    <source>
        <dbReference type="EMBL" id="BDD01145.1"/>
    </source>
</evidence>
<gene>
    <name evidence="7" type="ORF">PEPS_34250</name>
</gene>
<evidence type="ECO:0000256" key="5">
    <source>
        <dbReference type="ARBA" id="ARBA00022840"/>
    </source>
</evidence>
<evidence type="ECO:0000256" key="3">
    <source>
        <dbReference type="ARBA" id="ARBA00022458"/>
    </source>
</evidence>
<evidence type="ECO:0000256" key="1">
    <source>
        <dbReference type="ARBA" id="ARBA00005417"/>
    </source>
</evidence>
<evidence type="ECO:0000313" key="8">
    <source>
        <dbReference type="Proteomes" id="UP001354989"/>
    </source>
</evidence>
<feature type="domain" description="ABC transporter" evidence="6">
    <location>
        <begin position="2"/>
        <end position="229"/>
    </location>
</feature>
<dbReference type="InterPro" id="IPR003593">
    <property type="entry name" value="AAA+_ATPase"/>
</dbReference>
<keyword evidence="5" id="KW-0067">ATP-binding</keyword>
<dbReference type="EMBL" id="AP025293">
    <property type="protein sequence ID" value="BDD01145.1"/>
    <property type="molecule type" value="Genomic_DNA"/>
</dbReference>